<organism evidence="2 3">
    <name type="scientific">Saccharopolyspora taberi</name>
    <dbReference type="NCBI Taxonomy" id="60895"/>
    <lineage>
        <taxon>Bacteria</taxon>
        <taxon>Bacillati</taxon>
        <taxon>Actinomycetota</taxon>
        <taxon>Actinomycetes</taxon>
        <taxon>Pseudonocardiales</taxon>
        <taxon>Pseudonocardiaceae</taxon>
        <taxon>Saccharopolyspora</taxon>
    </lineage>
</organism>
<sequence>MDELVGAWRLVDFRIFAEDGELREGPLGSRPTGLLVYDAAGHVAVNMMRTDAGEGTHYMSYAGTWRREGDQVVHSVSIAPDQSWLGTEQVRSVELDGDRLTLIGRGLRRNAKRSALEWQRLNR</sequence>
<gene>
    <name evidence="2" type="ORF">GCM10010470_07400</name>
</gene>
<feature type="domain" description="Lipocalin-like" evidence="1">
    <location>
        <begin position="55"/>
        <end position="120"/>
    </location>
</feature>
<evidence type="ECO:0000313" key="3">
    <source>
        <dbReference type="Proteomes" id="UP001500979"/>
    </source>
</evidence>
<dbReference type="EMBL" id="BAAAUX010000003">
    <property type="protein sequence ID" value="GAA2777026.1"/>
    <property type="molecule type" value="Genomic_DNA"/>
</dbReference>
<dbReference type="RefSeq" id="WP_344677916.1">
    <property type="nucleotide sequence ID" value="NZ_BAAAUX010000003.1"/>
</dbReference>
<dbReference type="InterPro" id="IPR024311">
    <property type="entry name" value="Lipocalin-like"/>
</dbReference>
<dbReference type="Proteomes" id="UP001500979">
    <property type="component" value="Unassembled WGS sequence"/>
</dbReference>
<protein>
    <recommendedName>
        <fullName evidence="1">Lipocalin-like domain-containing protein</fullName>
    </recommendedName>
</protein>
<evidence type="ECO:0000259" key="1">
    <source>
        <dbReference type="Pfam" id="PF13924"/>
    </source>
</evidence>
<name>A0ABN3V402_9PSEU</name>
<evidence type="ECO:0000313" key="2">
    <source>
        <dbReference type="EMBL" id="GAA2777026.1"/>
    </source>
</evidence>
<proteinExistence type="predicted"/>
<keyword evidence="3" id="KW-1185">Reference proteome</keyword>
<dbReference type="Pfam" id="PF13924">
    <property type="entry name" value="Lipocalin_5"/>
    <property type="match status" value="2"/>
</dbReference>
<accession>A0ABN3V402</accession>
<comment type="caution">
    <text evidence="2">The sequence shown here is derived from an EMBL/GenBank/DDBJ whole genome shotgun (WGS) entry which is preliminary data.</text>
</comment>
<feature type="domain" description="Lipocalin-like" evidence="1">
    <location>
        <begin position="5"/>
        <end position="52"/>
    </location>
</feature>
<reference evidence="2 3" key="1">
    <citation type="journal article" date="2019" name="Int. J. Syst. Evol. Microbiol.">
        <title>The Global Catalogue of Microorganisms (GCM) 10K type strain sequencing project: providing services to taxonomists for standard genome sequencing and annotation.</title>
        <authorList>
            <consortium name="The Broad Institute Genomics Platform"/>
            <consortium name="The Broad Institute Genome Sequencing Center for Infectious Disease"/>
            <person name="Wu L."/>
            <person name="Ma J."/>
        </authorList>
    </citation>
    <scope>NUCLEOTIDE SEQUENCE [LARGE SCALE GENOMIC DNA]</scope>
    <source>
        <strain evidence="2 3">JCM 9383</strain>
    </source>
</reference>